<name>A0A1G8X4R8_9BACL</name>
<organism evidence="2 3">
    <name type="scientific">Paenibacillus typhae</name>
    <dbReference type="NCBI Taxonomy" id="1174501"/>
    <lineage>
        <taxon>Bacteria</taxon>
        <taxon>Bacillati</taxon>
        <taxon>Bacillota</taxon>
        <taxon>Bacilli</taxon>
        <taxon>Bacillales</taxon>
        <taxon>Paenibacillaceae</taxon>
        <taxon>Paenibacillus</taxon>
    </lineage>
</organism>
<evidence type="ECO:0008006" key="4">
    <source>
        <dbReference type="Google" id="ProtNLM"/>
    </source>
</evidence>
<feature type="signal peptide" evidence="1">
    <location>
        <begin position="1"/>
        <end position="23"/>
    </location>
</feature>
<dbReference type="RefSeq" id="WP_090716512.1">
    <property type="nucleotide sequence ID" value="NZ_FNDX01000025.1"/>
</dbReference>
<evidence type="ECO:0000313" key="3">
    <source>
        <dbReference type="Proteomes" id="UP000199050"/>
    </source>
</evidence>
<proteinExistence type="predicted"/>
<evidence type="ECO:0000256" key="1">
    <source>
        <dbReference type="SAM" id="SignalP"/>
    </source>
</evidence>
<reference evidence="3" key="1">
    <citation type="submission" date="2016-10" db="EMBL/GenBank/DDBJ databases">
        <authorList>
            <person name="Varghese N."/>
            <person name="Submissions S."/>
        </authorList>
    </citation>
    <scope>NUCLEOTIDE SEQUENCE [LARGE SCALE GENOMIC DNA]</scope>
    <source>
        <strain evidence="3">CGMCC 1.11012</strain>
    </source>
</reference>
<dbReference type="EMBL" id="FNDX01000025">
    <property type="protein sequence ID" value="SDJ85434.1"/>
    <property type="molecule type" value="Genomic_DNA"/>
</dbReference>
<keyword evidence="3" id="KW-1185">Reference proteome</keyword>
<dbReference type="PROSITE" id="PS51257">
    <property type="entry name" value="PROKAR_LIPOPROTEIN"/>
    <property type="match status" value="1"/>
</dbReference>
<gene>
    <name evidence="2" type="ORF">SAMN05216192_12582</name>
</gene>
<protein>
    <recommendedName>
        <fullName evidence="4">TolB-like 6-blade propeller-like</fullName>
    </recommendedName>
</protein>
<feature type="chain" id="PRO_5038740962" description="TolB-like 6-blade propeller-like" evidence="1">
    <location>
        <begin position="24"/>
        <end position="409"/>
    </location>
</feature>
<keyword evidence="1" id="KW-0732">Signal</keyword>
<dbReference type="STRING" id="1174501.SAMN05216192_12582"/>
<accession>A0A1G8X4R8</accession>
<sequence length="409" mass="46809">MKKLIWISVLVLLMILCSCDNNSANEKRGDSKQTISQGTTSNSILNETISIYDINNVIIGEIERYGILVLTDDSIIYNKIPAGSVESAAKMDYYRYIFETKDNIKLGTVDNWLYEAKYDTTVIGDSLYMFVTTGTSLDRENRTLHLYKVDLNNNAMSVVFSEKGGFPYNSMTAVGNKLLMARVIAKGGSELEEYDTETNERKILKRFDFDNKAQIGEAIRHITSDHQTLSLLRLKIESDGKTQLYLDTYDHNMSFLRTVDVSTIPSHSTDSPGNELRQGVSNFAVVNDYFYYENFSITRFLGKIENESLSSIMDINPEFEMSSESVESKLSGLFYQSFGKNNDLYLLNYTDGTLKKTTFKVDDERYYIINISRNSNDDLLITMRYKDPDTGEELRPRLYYVKLSELKFS</sequence>
<evidence type="ECO:0000313" key="2">
    <source>
        <dbReference type="EMBL" id="SDJ85434.1"/>
    </source>
</evidence>
<dbReference type="OrthoDB" id="2529908at2"/>
<dbReference type="Proteomes" id="UP000199050">
    <property type="component" value="Unassembled WGS sequence"/>
</dbReference>
<dbReference type="AlphaFoldDB" id="A0A1G8X4R8"/>